<evidence type="ECO:0000313" key="1">
    <source>
        <dbReference type="EMBL" id="GAA0901202.1"/>
    </source>
</evidence>
<dbReference type="RefSeq" id="WP_379590394.1">
    <property type="nucleotide sequence ID" value="NZ_JBHSKO010000029.1"/>
</dbReference>
<name>A0ABN1NBM9_9PSEU</name>
<organism evidence="1 2">
    <name type="scientific">Pseudonocardia zijingensis</name>
    <dbReference type="NCBI Taxonomy" id="153376"/>
    <lineage>
        <taxon>Bacteria</taxon>
        <taxon>Bacillati</taxon>
        <taxon>Actinomycetota</taxon>
        <taxon>Actinomycetes</taxon>
        <taxon>Pseudonocardiales</taxon>
        <taxon>Pseudonocardiaceae</taxon>
        <taxon>Pseudonocardia</taxon>
    </lineage>
</organism>
<reference evidence="1 2" key="1">
    <citation type="journal article" date="2019" name="Int. J. Syst. Evol. Microbiol.">
        <title>The Global Catalogue of Microorganisms (GCM) 10K type strain sequencing project: providing services to taxonomists for standard genome sequencing and annotation.</title>
        <authorList>
            <consortium name="The Broad Institute Genomics Platform"/>
            <consortium name="The Broad Institute Genome Sequencing Center for Infectious Disease"/>
            <person name="Wu L."/>
            <person name="Ma J."/>
        </authorList>
    </citation>
    <scope>NUCLEOTIDE SEQUENCE [LARGE SCALE GENOMIC DNA]</scope>
    <source>
        <strain evidence="1 2">JCM 11117</strain>
    </source>
</reference>
<protein>
    <submittedName>
        <fullName evidence="1">Uncharacterized protein</fullName>
    </submittedName>
</protein>
<comment type="caution">
    <text evidence="1">The sequence shown here is derived from an EMBL/GenBank/DDBJ whole genome shotgun (WGS) entry which is preliminary data.</text>
</comment>
<keyword evidence="2" id="KW-1185">Reference proteome</keyword>
<sequence length="269" mass="30278">MPDSASPRLHLALVPRSDTDKPSYWWSALRFMQAHRTYSQMDAVAQRLLQRINAQTWPWVRGVPDEPRAGALTWEVPHAEIVTADDKREASFIASQTLHYLRSALDHLIYNASWLDQGAPQEKTQFPILSNRNKWCTAKTIRDLGSMSPKHIAWIEAVQPFNGVKWTKTLQELSNADKHRFGVEVSPTVQLGVNIEGAIDDSRSRGVKLAQIEQVSLRLFLPGLNPYGELPRTFDEMFIGAAGVINPFLKEAGISTLEVSPPQVRESDK</sequence>
<dbReference type="EMBL" id="BAAAHP010000231">
    <property type="protein sequence ID" value="GAA0901202.1"/>
    <property type="molecule type" value="Genomic_DNA"/>
</dbReference>
<gene>
    <name evidence="1" type="ORF">GCM10009559_67600</name>
</gene>
<proteinExistence type="predicted"/>
<dbReference type="Proteomes" id="UP001499967">
    <property type="component" value="Unassembled WGS sequence"/>
</dbReference>
<evidence type="ECO:0000313" key="2">
    <source>
        <dbReference type="Proteomes" id="UP001499967"/>
    </source>
</evidence>
<accession>A0ABN1NBM9</accession>